<comment type="caution">
    <text evidence="2">The sequence shown here is derived from an EMBL/GenBank/DDBJ whole genome shotgun (WGS) entry which is preliminary data.</text>
</comment>
<dbReference type="Gene3D" id="3.10.20.30">
    <property type="match status" value="1"/>
</dbReference>
<proteinExistence type="predicted"/>
<evidence type="ECO:0000313" key="2">
    <source>
        <dbReference type="EMBL" id="MEB3102813.1"/>
    </source>
</evidence>
<organism evidence="2 3">
    <name type="scientific">Ferviditalea candida</name>
    <dbReference type="NCBI Taxonomy" id="3108399"/>
    <lineage>
        <taxon>Bacteria</taxon>
        <taxon>Bacillati</taxon>
        <taxon>Bacillota</taxon>
        <taxon>Bacilli</taxon>
        <taxon>Bacillales</taxon>
        <taxon>Paenibacillaceae</taxon>
        <taxon>Ferviditalea</taxon>
    </lineage>
</organism>
<accession>A0ABU5ZKU2</accession>
<dbReference type="CDD" id="cd00207">
    <property type="entry name" value="fer2"/>
    <property type="match status" value="1"/>
</dbReference>
<name>A0ABU5ZKU2_9BACL</name>
<feature type="domain" description="2Fe-2S ferredoxin-type" evidence="1">
    <location>
        <begin position="1"/>
        <end position="95"/>
    </location>
</feature>
<reference evidence="2" key="1">
    <citation type="submission" date="2023-12" db="EMBL/GenBank/DDBJ databases">
        <title>Fervidustalea candida gen. nov., sp. nov., a novel member of the family Paenibacillaceae isolated from a geothermal area.</title>
        <authorList>
            <person name="Li W.-J."/>
            <person name="Jiao J.-Y."/>
            <person name="Chen Y."/>
        </authorList>
    </citation>
    <scope>NUCLEOTIDE SEQUENCE</scope>
    <source>
        <strain evidence="2">SYSU GA230002</strain>
    </source>
</reference>
<dbReference type="PROSITE" id="PS51085">
    <property type="entry name" value="2FE2S_FER_2"/>
    <property type="match status" value="1"/>
</dbReference>
<dbReference type="InterPro" id="IPR012675">
    <property type="entry name" value="Beta-grasp_dom_sf"/>
</dbReference>
<keyword evidence="3" id="KW-1185">Reference proteome</keyword>
<evidence type="ECO:0000259" key="1">
    <source>
        <dbReference type="PROSITE" id="PS51085"/>
    </source>
</evidence>
<dbReference type="SUPFAM" id="SSF54292">
    <property type="entry name" value="2Fe-2S ferredoxin-like"/>
    <property type="match status" value="1"/>
</dbReference>
<dbReference type="RefSeq" id="WP_371754935.1">
    <property type="nucleotide sequence ID" value="NZ_JAYJLD010000022.1"/>
</dbReference>
<dbReference type="EMBL" id="JAYJLD010000022">
    <property type="protein sequence ID" value="MEB3102813.1"/>
    <property type="molecule type" value="Genomic_DNA"/>
</dbReference>
<gene>
    <name evidence="2" type="ORF">VF724_14185</name>
</gene>
<dbReference type="Proteomes" id="UP001310386">
    <property type="component" value="Unassembled WGS sequence"/>
</dbReference>
<dbReference type="InterPro" id="IPR001041">
    <property type="entry name" value="2Fe-2S_ferredoxin-type"/>
</dbReference>
<dbReference type="Pfam" id="PF00111">
    <property type="entry name" value="Fer2"/>
    <property type="match status" value="1"/>
</dbReference>
<evidence type="ECO:0000313" key="3">
    <source>
        <dbReference type="Proteomes" id="UP001310386"/>
    </source>
</evidence>
<sequence length="110" mass="12169">MQVSIRFLPSGRTVKVKQGTTILEAGKKAGEAIRTRCAGKAACLMCKILVRDQAGLSPVTRNERVKLGEMADRNYRLACQSRIWADVEAEVPEDPLKAVIRKKLASEEDQ</sequence>
<dbReference type="InterPro" id="IPR036010">
    <property type="entry name" value="2Fe-2S_ferredoxin-like_sf"/>
</dbReference>
<protein>
    <submittedName>
        <fullName evidence="2">2Fe-2S iron-sulfur cluster-binding protein</fullName>
    </submittedName>
</protein>